<keyword evidence="15" id="KW-1185">Reference proteome</keyword>
<dbReference type="GO" id="GO:0004820">
    <property type="term" value="F:glycine-tRNA ligase activity"/>
    <property type="evidence" value="ECO:0007669"/>
    <property type="project" value="UniProtKB-UniRule"/>
</dbReference>
<evidence type="ECO:0000256" key="3">
    <source>
        <dbReference type="ARBA" id="ARBA00011209"/>
    </source>
</evidence>
<evidence type="ECO:0000256" key="5">
    <source>
        <dbReference type="ARBA" id="ARBA00022598"/>
    </source>
</evidence>
<dbReference type="GO" id="GO:0006426">
    <property type="term" value="P:glycyl-tRNA aminoacylation"/>
    <property type="evidence" value="ECO:0007669"/>
    <property type="project" value="UniProtKB-UniRule"/>
</dbReference>
<evidence type="ECO:0000256" key="11">
    <source>
        <dbReference type="HAMAP-Rule" id="MF_00255"/>
    </source>
</evidence>
<evidence type="ECO:0000256" key="10">
    <source>
        <dbReference type="ARBA" id="ARBA00047937"/>
    </source>
</evidence>
<dbReference type="GO" id="GO:0005829">
    <property type="term" value="C:cytosol"/>
    <property type="evidence" value="ECO:0007669"/>
    <property type="project" value="TreeGrafter"/>
</dbReference>
<dbReference type="PANTHER" id="PTHR30075:SF2">
    <property type="entry name" value="GLYCINE--TRNA LIGASE, CHLOROPLASTIC_MITOCHONDRIAL 2"/>
    <property type="match status" value="1"/>
</dbReference>
<accession>A0A2V3U3Y4</accession>
<comment type="catalytic activity">
    <reaction evidence="10 11">
        <text>tRNA(Gly) + glycine + ATP = glycyl-tRNA(Gly) + AMP + diphosphate</text>
        <dbReference type="Rhea" id="RHEA:16013"/>
        <dbReference type="Rhea" id="RHEA-COMP:9664"/>
        <dbReference type="Rhea" id="RHEA-COMP:9683"/>
        <dbReference type="ChEBI" id="CHEBI:30616"/>
        <dbReference type="ChEBI" id="CHEBI:33019"/>
        <dbReference type="ChEBI" id="CHEBI:57305"/>
        <dbReference type="ChEBI" id="CHEBI:78442"/>
        <dbReference type="ChEBI" id="CHEBI:78522"/>
        <dbReference type="ChEBI" id="CHEBI:456215"/>
        <dbReference type="EC" id="6.1.1.14"/>
    </reaction>
</comment>
<feature type="region of interest" description="Disordered" evidence="12">
    <location>
        <begin position="599"/>
        <end position="638"/>
    </location>
</feature>
<feature type="domain" description="DALR anticodon binding" evidence="13">
    <location>
        <begin position="670"/>
        <end position="774"/>
    </location>
</feature>
<dbReference type="NCBIfam" id="TIGR00211">
    <property type="entry name" value="glyS"/>
    <property type="match status" value="1"/>
</dbReference>
<dbReference type="PANTHER" id="PTHR30075">
    <property type="entry name" value="GLYCYL-TRNA SYNTHETASE"/>
    <property type="match status" value="1"/>
</dbReference>
<dbReference type="GO" id="GO:0004814">
    <property type="term" value="F:arginine-tRNA ligase activity"/>
    <property type="evidence" value="ECO:0007669"/>
    <property type="project" value="InterPro"/>
</dbReference>
<dbReference type="EC" id="6.1.1.14" evidence="11"/>
<dbReference type="EMBL" id="QJJK01000008">
    <property type="protein sequence ID" value="PXW56458.1"/>
    <property type="molecule type" value="Genomic_DNA"/>
</dbReference>
<feature type="compositionally biased region" description="Basic and acidic residues" evidence="12">
    <location>
        <begin position="619"/>
        <end position="629"/>
    </location>
</feature>
<dbReference type="Pfam" id="PF05746">
    <property type="entry name" value="DALR_1"/>
    <property type="match status" value="1"/>
</dbReference>
<keyword evidence="6 11" id="KW-0547">Nucleotide-binding</keyword>
<keyword evidence="9 11" id="KW-0030">Aminoacyl-tRNA synthetase</keyword>
<evidence type="ECO:0000256" key="8">
    <source>
        <dbReference type="ARBA" id="ARBA00022917"/>
    </source>
</evidence>
<dbReference type="PRINTS" id="PR01045">
    <property type="entry name" value="TRNASYNTHGB"/>
</dbReference>
<comment type="subcellular location">
    <subcellularLocation>
        <location evidence="1 11">Cytoplasm</location>
    </subcellularLocation>
</comment>
<name>A0A2V3U3Y4_9HYPH</name>
<evidence type="ECO:0000313" key="14">
    <source>
        <dbReference type="EMBL" id="PXW56458.1"/>
    </source>
</evidence>
<dbReference type="InterPro" id="IPR015944">
    <property type="entry name" value="Gly-tRNA-synth_bsu"/>
</dbReference>
<evidence type="ECO:0000256" key="1">
    <source>
        <dbReference type="ARBA" id="ARBA00004496"/>
    </source>
</evidence>
<keyword evidence="4 11" id="KW-0963">Cytoplasm</keyword>
<dbReference type="Pfam" id="PF02092">
    <property type="entry name" value="tRNA_synt_2f"/>
    <property type="match status" value="1"/>
</dbReference>
<dbReference type="SUPFAM" id="SSF109604">
    <property type="entry name" value="HD-domain/PDEase-like"/>
    <property type="match status" value="1"/>
</dbReference>
<dbReference type="GO" id="GO:0005524">
    <property type="term" value="F:ATP binding"/>
    <property type="evidence" value="ECO:0007669"/>
    <property type="project" value="UniProtKB-UniRule"/>
</dbReference>
<dbReference type="InterPro" id="IPR008909">
    <property type="entry name" value="DALR_anticod-bd"/>
</dbReference>
<comment type="similarity">
    <text evidence="2 11">Belongs to the class-II aminoacyl-tRNA synthetase family.</text>
</comment>
<dbReference type="HAMAP" id="MF_00255">
    <property type="entry name" value="Gly_tRNA_synth_beta"/>
    <property type="match status" value="1"/>
</dbReference>
<reference evidence="14 15" key="1">
    <citation type="submission" date="2018-05" db="EMBL/GenBank/DDBJ databases">
        <title>Genomic Encyclopedia of Type Strains, Phase IV (KMG-IV): sequencing the most valuable type-strain genomes for metagenomic binning, comparative biology and taxonomic classification.</title>
        <authorList>
            <person name="Goeker M."/>
        </authorList>
    </citation>
    <scope>NUCLEOTIDE SEQUENCE [LARGE SCALE GENOMIC DNA]</scope>
    <source>
        <strain evidence="14 15">DSM 6462</strain>
    </source>
</reference>
<comment type="subunit">
    <text evidence="3 11">Tetramer of two alpha and two beta subunits.</text>
</comment>
<dbReference type="RefSeq" id="WP_110376197.1">
    <property type="nucleotide sequence ID" value="NZ_JAHBRY010000001.1"/>
</dbReference>
<keyword evidence="8 11" id="KW-0648">Protein biosynthesis</keyword>
<dbReference type="Proteomes" id="UP000248021">
    <property type="component" value="Unassembled WGS sequence"/>
</dbReference>
<gene>
    <name evidence="11" type="primary">glyS</name>
    <name evidence="14" type="ORF">C7450_108208</name>
</gene>
<evidence type="ECO:0000256" key="9">
    <source>
        <dbReference type="ARBA" id="ARBA00023146"/>
    </source>
</evidence>
<dbReference type="PROSITE" id="PS50861">
    <property type="entry name" value="AA_TRNA_LIGASE_II_GLYAB"/>
    <property type="match status" value="1"/>
</dbReference>
<organism evidence="14 15">
    <name type="scientific">Chelatococcus asaccharovorans</name>
    <dbReference type="NCBI Taxonomy" id="28210"/>
    <lineage>
        <taxon>Bacteria</taxon>
        <taxon>Pseudomonadati</taxon>
        <taxon>Pseudomonadota</taxon>
        <taxon>Alphaproteobacteria</taxon>
        <taxon>Hyphomicrobiales</taxon>
        <taxon>Chelatococcaceae</taxon>
        <taxon>Chelatococcus</taxon>
    </lineage>
</organism>
<dbReference type="AlphaFoldDB" id="A0A2V3U3Y4"/>
<evidence type="ECO:0000313" key="15">
    <source>
        <dbReference type="Proteomes" id="UP000248021"/>
    </source>
</evidence>
<evidence type="ECO:0000259" key="13">
    <source>
        <dbReference type="Pfam" id="PF05746"/>
    </source>
</evidence>
<evidence type="ECO:0000256" key="6">
    <source>
        <dbReference type="ARBA" id="ARBA00022741"/>
    </source>
</evidence>
<sequence>MPDFLLELLSEEIPARMQRKAAEDLKKRVTDALVERGLVYEGAQGFATPRRLALSIIGLPPRQPDLREEKKGPRVGAPDQAIQGFLKSAGLASIDEAHIVSDGKKGEFYVAITERPGKETPAVLAEILPGIIRGFPWPKSMRWGAASAEAGSLRWVRPLQSILATFGPETETPDVVRFEVDGIVSSDVTRGHRFLAGPEPILVRRFEDYVAALERAKVVLDTDERKRRILNDAKTMAFALGLEVVEDEGLLEEVAGLVEWPVVLVGTFEEAFLDIPPEVIRATIRANQKCFVLRDAKTGKLANRFIITANIEARDGGAAIAAGNGRVVRARLSDAKFFWETDKRALPGYAASRLKPLDQRLKKLEDLGIIFHEKLGTQGERIARIAALARELAPVVGADPDQAERAARLAKADLVTEMVGEFPELQGLMGRYYAQAQGEDASVAAAVEDHYKPQGPSDRVPTDPVSVAVALADKLDTLVGFWAIDEKPTGSKDPYALRRAALGVIRLVLENGVRVHLVSIARQRLRAIPDREASPSDRDHRDKPGDDVATVAADLLSFFHDRLKVYLRDQGARHDLIDAVLALGTPRSSSPLAGEVVAQRPEGGDKGAGVATPPLTPPRKGEGRGDGEPGKGSVDQTGAGGIVQDDLLMIVRRVEALGRFLDTEDGKNLLAATKRAANILRIEEKKDGRAYDEAPDATLILDAGAEEERVLIEALRVAEMEAKAAVAREDFEGAMKALSLLRGPVDAFFDKVTVNVDDPALRANRLRLLNAIRAATRTVADFSQIAG</sequence>
<dbReference type="OrthoDB" id="9775440at2"/>
<evidence type="ECO:0000256" key="7">
    <source>
        <dbReference type="ARBA" id="ARBA00022840"/>
    </source>
</evidence>
<evidence type="ECO:0000256" key="4">
    <source>
        <dbReference type="ARBA" id="ARBA00022490"/>
    </source>
</evidence>
<keyword evidence="7 11" id="KW-0067">ATP-binding</keyword>
<dbReference type="GO" id="GO:0006420">
    <property type="term" value="P:arginyl-tRNA aminoacylation"/>
    <property type="evidence" value="ECO:0007669"/>
    <property type="project" value="InterPro"/>
</dbReference>
<protein>
    <recommendedName>
        <fullName evidence="11">Glycine--tRNA ligase beta subunit</fullName>
        <ecNumber evidence="11">6.1.1.14</ecNumber>
    </recommendedName>
    <alternativeName>
        <fullName evidence="11">Glycyl-tRNA synthetase beta subunit</fullName>
        <shortName evidence="11">GlyRS</shortName>
    </alternativeName>
</protein>
<evidence type="ECO:0000256" key="2">
    <source>
        <dbReference type="ARBA" id="ARBA00008226"/>
    </source>
</evidence>
<proteinExistence type="inferred from homology"/>
<comment type="caution">
    <text evidence="14">The sequence shown here is derived from an EMBL/GenBank/DDBJ whole genome shotgun (WGS) entry which is preliminary data.</text>
</comment>
<evidence type="ECO:0000256" key="12">
    <source>
        <dbReference type="SAM" id="MobiDB-lite"/>
    </source>
</evidence>
<keyword evidence="5 11" id="KW-0436">Ligase</keyword>
<dbReference type="InterPro" id="IPR006194">
    <property type="entry name" value="Gly-tRNA-synth_heterodimer"/>
</dbReference>